<feature type="transmembrane region" description="Helical" evidence="8">
    <location>
        <begin position="150"/>
        <end position="171"/>
    </location>
</feature>
<comment type="subcellular location">
    <subcellularLocation>
        <location evidence="1">Cell inner membrane</location>
        <topology evidence="1">Multi-pass membrane protein</topology>
    </subcellularLocation>
    <subcellularLocation>
        <location evidence="8">Cell membrane</location>
        <topology evidence="8">Multi-pass membrane protein</topology>
    </subcellularLocation>
</comment>
<keyword evidence="4" id="KW-0997">Cell inner membrane</keyword>
<keyword evidence="2 8" id="KW-0813">Transport</keyword>
<dbReference type="Proteomes" id="UP000196138">
    <property type="component" value="Chromosome"/>
</dbReference>
<dbReference type="GO" id="GO:0055085">
    <property type="term" value="P:transmembrane transport"/>
    <property type="evidence" value="ECO:0007669"/>
    <property type="project" value="InterPro"/>
</dbReference>
<reference evidence="10 11" key="1">
    <citation type="submission" date="2017-05" db="EMBL/GenBank/DDBJ databases">
        <authorList>
            <person name="Song R."/>
            <person name="Chenine A.L."/>
            <person name="Ruprecht R.M."/>
        </authorList>
    </citation>
    <scope>NUCLEOTIDE SEQUENCE [LARGE SCALE GENOMIC DNA]</scope>
    <source>
        <strain evidence="10 11">DSM 26136</strain>
    </source>
</reference>
<evidence type="ECO:0000256" key="7">
    <source>
        <dbReference type="ARBA" id="ARBA00023136"/>
    </source>
</evidence>
<feature type="transmembrane region" description="Helical" evidence="8">
    <location>
        <begin position="411"/>
        <end position="428"/>
    </location>
</feature>
<keyword evidence="11" id="KW-1185">Reference proteome</keyword>
<proteinExistence type="inferred from homology"/>
<evidence type="ECO:0000256" key="2">
    <source>
        <dbReference type="ARBA" id="ARBA00022448"/>
    </source>
</evidence>
<feature type="transmembrane region" description="Helical" evidence="8">
    <location>
        <begin position="61"/>
        <end position="88"/>
    </location>
</feature>
<keyword evidence="6 8" id="KW-1133">Transmembrane helix</keyword>
<dbReference type="GO" id="GO:0005886">
    <property type="term" value="C:plasma membrane"/>
    <property type="evidence" value="ECO:0007669"/>
    <property type="project" value="UniProtKB-SubCell"/>
</dbReference>
<evidence type="ECO:0000313" key="10">
    <source>
        <dbReference type="EMBL" id="ARU05020.1"/>
    </source>
</evidence>
<feature type="transmembrane region" description="Helical" evidence="8">
    <location>
        <begin position="344"/>
        <end position="364"/>
    </location>
</feature>
<keyword evidence="5 8" id="KW-0812">Transmembrane</keyword>
<feature type="domain" description="ABC transmembrane type-1" evidence="9">
    <location>
        <begin position="62"/>
        <end position="267"/>
    </location>
</feature>
<evidence type="ECO:0000256" key="5">
    <source>
        <dbReference type="ARBA" id="ARBA00022692"/>
    </source>
</evidence>
<organism evidence="10 11">
    <name type="scientific">Comamonas serinivorans</name>
    <dbReference type="NCBI Taxonomy" id="1082851"/>
    <lineage>
        <taxon>Bacteria</taxon>
        <taxon>Pseudomonadati</taxon>
        <taxon>Pseudomonadota</taxon>
        <taxon>Betaproteobacteria</taxon>
        <taxon>Burkholderiales</taxon>
        <taxon>Comamonadaceae</taxon>
        <taxon>Comamonas</taxon>
    </lineage>
</organism>
<dbReference type="SUPFAM" id="SSF161098">
    <property type="entry name" value="MetI-like"/>
    <property type="match status" value="2"/>
</dbReference>
<dbReference type="KEGG" id="cser:CCO03_10280"/>
<dbReference type="PANTHER" id="PTHR43357:SF3">
    <property type="entry name" value="FE(3+)-TRANSPORT SYSTEM PERMEASE PROTEIN FBPB 2"/>
    <property type="match status" value="1"/>
</dbReference>
<evidence type="ECO:0000256" key="3">
    <source>
        <dbReference type="ARBA" id="ARBA00022475"/>
    </source>
</evidence>
<name>A0A1Y0ENK3_9BURK</name>
<dbReference type="PANTHER" id="PTHR43357">
    <property type="entry name" value="INNER MEMBRANE ABC TRANSPORTER PERMEASE PROTEIN YDCV"/>
    <property type="match status" value="1"/>
</dbReference>
<feature type="domain" description="ABC transmembrane type-1" evidence="9">
    <location>
        <begin position="340"/>
        <end position="539"/>
    </location>
</feature>
<dbReference type="InterPro" id="IPR000515">
    <property type="entry name" value="MetI-like"/>
</dbReference>
<dbReference type="FunFam" id="1.10.3720.10:FF:000088">
    <property type="entry name" value="Iron(III) ABC transporter, permease protein"/>
    <property type="match status" value="1"/>
</dbReference>
<feature type="transmembrane region" description="Helical" evidence="8">
    <location>
        <begin position="246"/>
        <end position="265"/>
    </location>
</feature>
<feature type="transmembrane region" description="Helical" evidence="8">
    <location>
        <begin position="100"/>
        <end position="118"/>
    </location>
</feature>
<accession>A0A1Y0ENK3</accession>
<keyword evidence="3" id="KW-1003">Cell membrane</keyword>
<evidence type="ECO:0000256" key="6">
    <source>
        <dbReference type="ARBA" id="ARBA00022989"/>
    </source>
</evidence>
<feature type="transmembrane region" description="Helical" evidence="8">
    <location>
        <begin position="376"/>
        <end position="399"/>
    </location>
</feature>
<comment type="similarity">
    <text evidence="8">Belongs to the binding-protein-dependent transport system permease family.</text>
</comment>
<feature type="transmembrane region" description="Helical" evidence="8">
    <location>
        <begin position="298"/>
        <end position="324"/>
    </location>
</feature>
<evidence type="ECO:0000256" key="8">
    <source>
        <dbReference type="RuleBase" id="RU363032"/>
    </source>
</evidence>
<keyword evidence="7 8" id="KW-0472">Membrane</keyword>
<dbReference type="EMBL" id="CP021455">
    <property type="protein sequence ID" value="ARU05020.1"/>
    <property type="molecule type" value="Genomic_DNA"/>
</dbReference>
<evidence type="ECO:0000256" key="1">
    <source>
        <dbReference type="ARBA" id="ARBA00004429"/>
    </source>
</evidence>
<dbReference type="InterPro" id="IPR035906">
    <property type="entry name" value="MetI-like_sf"/>
</dbReference>
<sequence length="548" mass="58934">MAAPGFTCPGFPVRLLQTLALVLLAAVLCVPVLSVLASWAQWDAGTANILSEMAATVLPEYALTTVILCVGVALGVVGVGTVTAMAVTLVDFPGRRQFEWLLLLPMAMPAYVVAYAYTDFFQFSGPFQTWLRASFGLQGRLLPEIRSTGGATLIFIVVLYPYVYLLARAALSERAAHLMEAARLMGAPLSRRLRQVALPMIRPALVAGLALALMEVLADYGVVTYFGIQTFTAGIYKAWLSMDNRVAAAQLATMLLASVVLVLSLERHARRRQRFASVRGRAGSNEAQALPLSGSGVVLAWAVCGVPILLGFVLPVAFQLRALYAADWEMLPWTRYLAWGWNSVYLAGLTAALAVLLALGLAYVQRTRRDWASRGVVGLVSLGYAVPGAVVLVGLLLPVGWVQGRWPDAQLGYWITATVLGLIWAYLVRFTAVAMQSVHSGYTRIAPSLDESARMLGASGPRLLARVHWPLLKRSTAAAGLLVFVDVMKELPVTVVLRPFNTDTLAVIANQLARDERLGEAAVPALALVAVGLIPVMLLSRALRAKSG</sequence>
<feature type="transmembrane region" description="Helical" evidence="8">
    <location>
        <begin position="204"/>
        <end position="226"/>
    </location>
</feature>
<protein>
    <submittedName>
        <fullName evidence="10">Iron ABC transporter permease</fullName>
    </submittedName>
</protein>
<dbReference type="AlphaFoldDB" id="A0A1Y0ENK3"/>
<dbReference type="PROSITE" id="PS50928">
    <property type="entry name" value="ABC_TM1"/>
    <property type="match status" value="2"/>
</dbReference>
<gene>
    <name evidence="10" type="ORF">CCO03_10280</name>
</gene>
<dbReference type="OrthoDB" id="9790211at2"/>
<evidence type="ECO:0000259" key="9">
    <source>
        <dbReference type="PROSITE" id="PS50928"/>
    </source>
</evidence>
<evidence type="ECO:0000256" key="4">
    <source>
        <dbReference type="ARBA" id="ARBA00022519"/>
    </source>
</evidence>
<dbReference type="Gene3D" id="1.10.3720.10">
    <property type="entry name" value="MetI-like"/>
    <property type="match status" value="2"/>
</dbReference>
<evidence type="ECO:0000313" key="11">
    <source>
        <dbReference type="Proteomes" id="UP000196138"/>
    </source>
</evidence>
<dbReference type="Pfam" id="PF00528">
    <property type="entry name" value="BPD_transp_1"/>
    <property type="match status" value="2"/>
</dbReference>
<feature type="transmembrane region" description="Helical" evidence="8">
    <location>
        <begin position="521"/>
        <end position="543"/>
    </location>
</feature>
<dbReference type="CDD" id="cd06261">
    <property type="entry name" value="TM_PBP2"/>
    <property type="match status" value="1"/>
</dbReference>